<reference evidence="1" key="1">
    <citation type="submission" date="2014-11" db="EMBL/GenBank/DDBJ databases">
        <authorList>
            <person name="Amaro Gonzalez C."/>
        </authorList>
    </citation>
    <scope>NUCLEOTIDE SEQUENCE</scope>
</reference>
<protein>
    <submittedName>
        <fullName evidence="1">Uncharacterized protein</fullName>
    </submittedName>
</protein>
<name>A0A0E9ULC1_ANGAN</name>
<reference evidence="1" key="2">
    <citation type="journal article" date="2015" name="Fish Shellfish Immunol.">
        <title>Early steps in the European eel (Anguilla anguilla)-Vibrio vulnificus interaction in the gills: Role of the RtxA13 toxin.</title>
        <authorList>
            <person name="Callol A."/>
            <person name="Pajuelo D."/>
            <person name="Ebbesson L."/>
            <person name="Teles M."/>
            <person name="MacKenzie S."/>
            <person name="Amaro C."/>
        </authorList>
    </citation>
    <scope>NUCLEOTIDE SEQUENCE</scope>
</reference>
<accession>A0A0E9ULC1</accession>
<proteinExistence type="predicted"/>
<dbReference type="EMBL" id="GBXM01042844">
    <property type="protein sequence ID" value="JAH65733.1"/>
    <property type="molecule type" value="Transcribed_RNA"/>
</dbReference>
<evidence type="ECO:0000313" key="1">
    <source>
        <dbReference type="EMBL" id="JAH65733.1"/>
    </source>
</evidence>
<sequence length="52" mass="5986">MDCGQVREQGGSDSYKLFRSLIYIGKLRQPNYVCNCNCKTTSNWPFPALLRL</sequence>
<organism evidence="1">
    <name type="scientific">Anguilla anguilla</name>
    <name type="common">European freshwater eel</name>
    <name type="synonym">Muraena anguilla</name>
    <dbReference type="NCBI Taxonomy" id="7936"/>
    <lineage>
        <taxon>Eukaryota</taxon>
        <taxon>Metazoa</taxon>
        <taxon>Chordata</taxon>
        <taxon>Craniata</taxon>
        <taxon>Vertebrata</taxon>
        <taxon>Euteleostomi</taxon>
        <taxon>Actinopterygii</taxon>
        <taxon>Neopterygii</taxon>
        <taxon>Teleostei</taxon>
        <taxon>Anguilliformes</taxon>
        <taxon>Anguillidae</taxon>
        <taxon>Anguilla</taxon>
    </lineage>
</organism>
<dbReference type="AlphaFoldDB" id="A0A0E9ULC1"/>